<evidence type="ECO:0000313" key="4">
    <source>
        <dbReference type="EMBL" id="KAF2443118.1"/>
    </source>
</evidence>
<dbReference type="PROSITE" id="PS00061">
    <property type="entry name" value="ADH_SHORT"/>
    <property type="match status" value="1"/>
</dbReference>
<proteinExistence type="inferred from homology"/>
<comment type="caution">
    <text evidence="4">The sequence shown here is derived from an EMBL/GenBank/DDBJ whole genome shotgun (WGS) entry which is preliminary data.</text>
</comment>
<protein>
    <submittedName>
        <fullName evidence="4">NAD(P)-binding protein</fullName>
    </submittedName>
</protein>
<name>A0A9P4PH76_9PLEO</name>
<reference evidence="4" key="1">
    <citation type="journal article" date="2020" name="Stud. Mycol.">
        <title>101 Dothideomycetes genomes: a test case for predicting lifestyles and emergence of pathogens.</title>
        <authorList>
            <person name="Haridas S."/>
            <person name="Albert R."/>
            <person name="Binder M."/>
            <person name="Bloem J."/>
            <person name="Labutti K."/>
            <person name="Salamov A."/>
            <person name="Andreopoulos B."/>
            <person name="Baker S."/>
            <person name="Barry K."/>
            <person name="Bills G."/>
            <person name="Bluhm B."/>
            <person name="Cannon C."/>
            <person name="Castanera R."/>
            <person name="Culley D."/>
            <person name="Daum C."/>
            <person name="Ezra D."/>
            <person name="Gonzalez J."/>
            <person name="Henrissat B."/>
            <person name="Kuo A."/>
            <person name="Liang C."/>
            <person name="Lipzen A."/>
            <person name="Lutzoni F."/>
            <person name="Magnuson J."/>
            <person name="Mondo S."/>
            <person name="Nolan M."/>
            <person name="Ohm R."/>
            <person name="Pangilinan J."/>
            <person name="Park H.-J."/>
            <person name="Ramirez L."/>
            <person name="Alfaro M."/>
            <person name="Sun H."/>
            <person name="Tritt A."/>
            <person name="Yoshinaga Y."/>
            <person name="Zwiers L.-H."/>
            <person name="Turgeon B."/>
            <person name="Goodwin S."/>
            <person name="Spatafora J."/>
            <person name="Crous P."/>
            <person name="Grigoriev I."/>
        </authorList>
    </citation>
    <scope>NUCLEOTIDE SEQUENCE</scope>
    <source>
        <strain evidence="4">CBS 690.94</strain>
    </source>
</reference>
<dbReference type="OrthoDB" id="191139at2759"/>
<sequence>MPEFREMAKVTLFGSGNKGGATFTPAKDIPSLAGKVVLITGAAGDLGRQTAVELAKYGRPARIYVADLPRGEAEKKAVVERITREAYESDEKDKDTTAPKTDVRFIDLDLTSFESVRACAAEFAAQEERLDILVLNAGIIRVAKGATKEGYEVHFGLNYLGHVLLAKLLVPTLEKTAAQGAEPRVVVVSSEGHAMAPKGGIQFDNLKTECAAMDYSQRYGQSKLALIHLTRHLSVHHPTLKIAAVHPGRILTGMADALKKESLLVKLTAPIAPFFCVPVSVGIVNHLWAATSKDVVSGKYYEPVGVTGKESALARDEALGRRLAEWTEEQIRGVEALA</sequence>
<evidence type="ECO:0000256" key="2">
    <source>
        <dbReference type="ARBA" id="ARBA00022857"/>
    </source>
</evidence>
<keyword evidence="5" id="KW-1185">Reference proteome</keyword>
<dbReference type="Proteomes" id="UP000799764">
    <property type="component" value="Unassembled WGS sequence"/>
</dbReference>
<keyword evidence="3" id="KW-0560">Oxidoreductase</keyword>
<dbReference type="Pfam" id="PF00106">
    <property type="entry name" value="adh_short"/>
    <property type="match status" value="1"/>
</dbReference>
<dbReference type="GO" id="GO:0016491">
    <property type="term" value="F:oxidoreductase activity"/>
    <property type="evidence" value="ECO:0007669"/>
    <property type="project" value="UniProtKB-KW"/>
</dbReference>
<gene>
    <name evidence="4" type="ORF">P171DRAFT_362838</name>
</gene>
<dbReference type="InterPro" id="IPR002347">
    <property type="entry name" value="SDR_fam"/>
</dbReference>
<evidence type="ECO:0000313" key="5">
    <source>
        <dbReference type="Proteomes" id="UP000799764"/>
    </source>
</evidence>
<accession>A0A9P4PH76</accession>
<dbReference type="PRINTS" id="PR00081">
    <property type="entry name" value="GDHRDH"/>
</dbReference>
<dbReference type="PANTHER" id="PTHR24320">
    <property type="entry name" value="RETINOL DEHYDROGENASE"/>
    <property type="match status" value="1"/>
</dbReference>
<comment type="similarity">
    <text evidence="1">Belongs to the short-chain dehydrogenases/reductases (SDR) family.</text>
</comment>
<dbReference type="AlphaFoldDB" id="A0A9P4PH76"/>
<evidence type="ECO:0000256" key="1">
    <source>
        <dbReference type="ARBA" id="ARBA00006484"/>
    </source>
</evidence>
<evidence type="ECO:0000256" key="3">
    <source>
        <dbReference type="ARBA" id="ARBA00023002"/>
    </source>
</evidence>
<organism evidence="4 5">
    <name type="scientific">Karstenula rhodostoma CBS 690.94</name>
    <dbReference type="NCBI Taxonomy" id="1392251"/>
    <lineage>
        <taxon>Eukaryota</taxon>
        <taxon>Fungi</taxon>
        <taxon>Dikarya</taxon>
        <taxon>Ascomycota</taxon>
        <taxon>Pezizomycotina</taxon>
        <taxon>Dothideomycetes</taxon>
        <taxon>Pleosporomycetidae</taxon>
        <taxon>Pleosporales</taxon>
        <taxon>Massarineae</taxon>
        <taxon>Didymosphaeriaceae</taxon>
        <taxon>Karstenula</taxon>
    </lineage>
</organism>
<keyword evidence="2" id="KW-0521">NADP</keyword>
<dbReference type="SUPFAM" id="SSF51735">
    <property type="entry name" value="NAD(P)-binding Rossmann-fold domains"/>
    <property type="match status" value="1"/>
</dbReference>
<dbReference type="InterPro" id="IPR036291">
    <property type="entry name" value="NAD(P)-bd_dom_sf"/>
</dbReference>
<dbReference type="InterPro" id="IPR020904">
    <property type="entry name" value="Sc_DH/Rdtase_CS"/>
</dbReference>
<dbReference type="PANTHER" id="PTHR24320:SF282">
    <property type="entry name" value="WW DOMAIN-CONTAINING OXIDOREDUCTASE"/>
    <property type="match status" value="1"/>
</dbReference>
<dbReference type="Gene3D" id="3.40.50.720">
    <property type="entry name" value="NAD(P)-binding Rossmann-like Domain"/>
    <property type="match status" value="1"/>
</dbReference>
<dbReference type="EMBL" id="MU001503">
    <property type="protein sequence ID" value="KAF2443118.1"/>
    <property type="molecule type" value="Genomic_DNA"/>
</dbReference>